<proteinExistence type="predicted"/>
<reference evidence="2" key="1">
    <citation type="submission" date="2021-03" db="EMBL/GenBank/DDBJ databases">
        <authorList>
            <person name="Tran Van P."/>
        </authorList>
    </citation>
    <scope>NUCLEOTIDE SEQUENCE</scope>
</reference>
<comment type="caution">
    <text evidence="2">The sequence shown here is derived from an EMBL/GenBank/DDBJ whole genome shotgun (WGS) entry which is preliminary data.</text>
</comment>
<evidence type="ECO:0000313" key="2">
    <source>
        <dbReference type="EMBL" id="CAG2062629.1"/>
    </source>
</evidence>
<dbReference type="Proteomes" id="UP001153148">
    <property type="component" value="Unassembled WGS sequence"/>
</dbReference>
<dbReference type="EMBL" id="CAJPIN010021367">
    <property type="protein sequence ID" value="CAG2062629.1"/>
    <property type="molecule type" value="Genomic_DNA"/>
</dbReference>
<accession>A0ABN7P8Y1</accession>
<name>A0ABN7P8Y1_TIMPD</name>
<evidence type="ECO:0000313" key="3">
    <source>
        <dbReference type="Proteomes" id="UP001153148"/>
    </source>
</evidence>
<sequence length="216" mass="24415">MEKNRYVPGFVGNMETWLFSLLPSYFQDFILCYGYTTTPPLSIVKKDTSRNENLFSMKESSVSNSDMPTLERASLYIPTCQDCFAALSMCVVVALFSYDAQCFLLISRRNMRAGKCIKEKRIQLPRALAVRVATTFFVTLGMCEKEHETLTRICDSHHSIACSRVVRPKVPREGVEVRELPGVQYPRHDPSPGSQSAVTARPANHRRNGSHCVGWI</sequence>
<gene>
    <name evidence="2" type="ORF">TPAB3V08_LOCUS9579</name>
</gene>
<protein>
    <submittedName>
        <fullName evidence="2">Uncharacterized protein</fullName>
    </submittedName>
</protein>
<evidence type="ECO:0000256" key="1">
    <source>
        <dbReference type="SAM" id="MobiDB-lite"/>
    </source>
</evidence>
<keyword evidence="3" id="KW-1185">Reference proteome</keyword>
<feature type="region of interest" description="Disordered" evidence="1">
    <location>
        <begin position="181"/>
        <end position="216"/>
    </location>
</feature>
<organism evidence="2 3">
    <name type="scientific">Timema podura</name>
    <name type="common">Walking stick</name>
    <dbReference type="NCBI Taxonomy" id="61482"/>
    <lineage>
        <taxon>Eukaryota</taxon>
        <taxon>Metazoa</taxon>
        <taxon>Ecdysozoa</taxon>
        <taxon>Arthropoda</taxon>
        <taxon>Hexapoda</taxon>
        <taxon>Insecta</taxon>
        <taxon>Pterygota</taxon>
        <taxon>Neoptera</taxon>
        <taxon>Polyneoptera</taxon>
        <taxon>Phasmatodea</taxon>
        <taxon>Timematodea</taxon>
        <taxon>Timematoidea</taxon>
        <taxon>Timematidae</taxon>
        <taxon>Timema</taxon>
    </lineage>
</organism>